<evidence type="ECO:0008006" key="3">
    <source>
        <dbReference type="Google" id="ProtNLM"/>
    </source>
</evidence>
<keyword evidence="2" id="KW-1185">Reference proteome</keyword>
<name>A0ABN0W4N6_9GAMM</name>
<comment type="caution">
    <text evidence="1">The sequence shown here is derived from an EMBL/GenBank/DDBJ whole genome shotgun (WGS) entry which is preliminary data.</text>
</comment>
<accession>A0ABN0W4N6</accession>
<evidence type="ECO:0000313" key="1">
    <source>
        <dbReference type="EMBL" id="GAA0324971.1"/>
    </source>
</evidence>
<evidence type="ECO:0000313" key="2">
    <source>
        <dbReference type="Proteomes" id="UP001501787"/>
    </source>
</evidence>
<dbReference type="RefSeq" id="WP_201505710.1">
    <property type="nucleotide sequence ID" value="NZ_BAAAFR010000013.1"/>
</dbReference>
<reference evidence="1 2" key="1">
    <citation type="journal article" date="2019" name="Int. J. Syst. Evol. Microbiol.">
        <title>The Global Catalogue of Microorganisms (GCM) 10K type strain sequencing project: providing services to taxonomists for standard genome sequencing and annotation.</title>
        <authorList>
            <consortium name="The Broad Institute Genomics Platform"/>
            <consortium name="The Broad Institute Genome Sequencing Center for Infectious Disease"/>
            <person name="Wu L."/>
            <person name="Ma J."/>
        </authorList>
    </citation>
    <scope>NUCLEOTIDE SEQUENCE [LARGE SCALE GENOMIC DNA]</scope>
    <source>
        <strain evidence="1 2">JCM 16343</strain>
    </source>
</reference>
<sequence>MITQMQITIIGAKPSKFKVEDYEEDTTKVYALLPLDEESGGVGQASEAFNFKDSKAISLFDGVKFPVQANCKVELITGGKKSKLVLRSIDIQTQPKA</sequence>
<protein>
    <recommendedName>
        <fullName evidence="3">Single-stranded DNA-binding protein</fullName>
    </recommendedName>
</protein>
<organism evidence="1 2">
    <name type="scientific">Psychrobacter aestuarii</name>
    <dbReference type="NCBI Taxonomy" id="556327"/>
    <lineage>
        <taxon>Bacteria</taxon>
        <taxon>Pseudomonadati</taxon>
        <taxon>Pseudomonadota</taxon>
        <taxon>Gammaproteobacteria</taxon>
        <taxon>Moraxellales</taxon>
        <taxon>Moraxellaceae</taxon>
        <taxon>Psychrobacter</taxon>
    </lineage>
</organism>
<dbReference type="EMBL" id="BAAAFR010000013">
    <property type="protein sequence ID" value="GAA0324971.1"/>
    <property type="molecule type" value="Genomic_DNA"/>
</dbReference>
<dbReference type="Proteomes" id="UP001501787">
    <property type="component" value="Unassembled WGS sequence"/>
</dbReference>
<gene>
    <name evidence="1" type="ORF">GCM10009129_23410</name>
</gene>
<proteinExistence type="predicted"/>